<dbReference type="OrthoDB" id="116040at2759"/>
<protein>
    <submittedName>
        <fullName evidence="2">Unnamed protein product</fullName>
    </submittedName>
</protein>
<sequence>MHEDPVMKISPKPIGELQGQVKAPTEASDMLDAVKILMRMLKDAGIILGSFDANELFDMEQSAIRETTLNLFTRLTPIAHRGEQPNPWNLLLDQNMLNYFSFTKKEAPETNATPSPALVHTAPSRMQSFFDAAKERFLKEQQQASSNPPAAGREPADPKL</sequence>
<evidence type="ECO:0000313" key="2">
    <source>
        <dbReference type="EMBL" id="GMF54678.1"/>
    </source>
</evidence>
<proteinExistence type="predicted"/>
<evidence type="ECO:0000313" key="3">
    <source>
        <dbReference type="Proteomes" id="UP001165121"/>
    </source>
</evidence>
<comment type="caution">
    <text evidence="2">The sequence shown here is derived from an EMBL/GenBank/DDBJ whole genome shotgun (WGS) entry which is preliminary data.</text>
</comment>
<dbReference type="AlphaFoldDB" id="A0A9W6Y3M6"/>
<dbReference type="EMBL" id="BSXT01003568">
    <property type="protein sequence ID" value="GMF54678.1"/>
    <property type="molecule type" value="Genomic_DNA"/>
</dbReference>
<keyword evidence="3" id="KW-1185">Reference proteome</keyword>
<gene>
    <name evidence="2" type="ORF">Pfra01_002286000</name>
</gene>
<organism evidence="2 3">
    <name type="scientific">Phytophthora fragariaefolia</name>
    <dbReference type="NCBI Taxonomy" id="1490495"/>
    <lineage>
        <taxon>Eukaryota</taxon>
        <taxon>Sar</taxon>
        <taxon>Stramenopiles</taxon>
        <taxon>Oomycota</taxon>
        <taxon>Peronosporomycetes</taxon>
        <taxon>Peronosporales</taxon>
        <taxon>Peronosporaceae</taxon>
        <taxon>Phytophthora</taxon>
    </lineage>
</organism>
<feature type="region of interest" description="Disordered" evidence="1">
    <location>
        <begin position="137"/>
        <end position="160"/>
    </location>
</feature>
<dbReference type="Proteomes" id="UP001165121">
    <property type="component" value="Unassembled WGS sequence"/>
</dbReference>
<name>A0A9W6Y3M6_9STRA</name>
<evidence type="ECO:0000256" key="1">
    <source>
        <dbReference type="SAM" id="MobiDB-lite"/>
    </source>
</evidence>
<accession>A0A9W6Y3M6</accession>
<reference evidence="2" key="1">
    <citation type="submission" date="2023-04" db="EMBL/GenBank/DDBJ databases">
        <title>Phytophthora fragariaefolia NBRC 109709.</title>
        <authorList>
            <person name="Ichikawa N."/>
            <person name="Sato H."/>
            <person name="Tonouchi N."/>
        </authorList>
    </citation>
    <scope>NUCLEOTIDE SEQUENCE</scope>
    <source>
        <strain evidence="2">NBRC 109709</strain>
    </source>
</reference>